<accession>M5GFW2</accession>
<organism evidence="1 2">
    <name type="scientific">Dacryopinax primogenitus (strain DJM 731)</name>
    <name type="common">Brown rot fungus</name>
    <dbReference type="NCBI Taxonomy" id="1858805"/>
    <lineage>
        <taxon>Eukaryota</taxon>
        <taxon>Fungi</taxon>
        <taxon>Dikarya</taxon>
        <taxon>Basidiomycota</taxon>
        <taxon>Agaricomycotina</taxon>
        <taxon>Dacrymycetes</taxon>
        <taxon>Dacrymycetales</taxon>
        <taxon>Dacrymycetaceae</taxon>
        <taxon>Dacryopinax</taxon>
    </lineage>
</organism>
<proteinExistence type="predicted"/>
<reference evidence="1 2" key="1">
    <citation type="journal article" date="2012" name="Science">
        <title>The Paleozoic origin of enzymatic lignin decomposition reconstructed from 31 fungal genomes.</title>
        <authorList>
            <person name="Floudas D."/>
            <person name="Binder M."/>
            <person name="Riley R."/>
            <person name="Barry K."/>
            <person name="Blanchette R.A."/>
            <person name="Henrissat B."/>
            <person name="Martinez A.T."/>
            <person name="Otillar R."/>
            <person name="Spatafora J.W."/>
            <person name="Yadav J.S."/>
            <person name="Aerts A."/>
            <person name="Benoit I."/>
            <person name="Boyd A."/>
            <person name="Carlson A."/>
            <person name="Copeland A."/>
            <person name="Coutinho P.M."/>
            <person name="de Vries R.P."/>
            <person name="Ferreira P."/>
            <person name="Findley K."/>
            <person name="Foster B."/>
            <person name="Gaskell J."/>
            <person name="Glotzer D."/>
            <person name="Gorecki P."/>
            <person name="Heitman J."/>
            <person name="Hesse C."/>
            <person name="Hori C."/>
            <person name="Igarashi K."/>
            <person name="Jurgens J.A."/>
            <person name="Kallen N."/>
            <person name="Kersten P."/>
            <person name="Kohler A."/>
            <person name="Kuees U."/>
            <person name="Kumar T.K.A."/>
            <person name="Kuo A."/>
            <person name="LaButti K."/>
            <person name="Larrondo L.F."/>
            <person name="Lindquist E."/>
            <person name="Ling A."/>
            <person name="Lombard V."/>
            <person name="Lucas S."/>
            <person name="Lundell T."/>
            <person name="Martin R."/>
            <person name="McLaughlin D.J."/>
            <person name="Morgenstern I."/>
            <person name="Morin E."/>
            <person name="Murat C."/>
            <person name="Nagy L.G."/>
            <person name="Nolan M."/>
            <person name="Ohm R.A."/>
            <person name="Patyshakuliyeva A."/>
            <person name="Rokas A."/>
            <person name="Ruiz-Duenas F.J."/>
            <person name="Sabat G."/>
            <person name="Salamov A."/>
            <person name="Samejima M."/>
            <person name="Schmutz J."/>
            <person name="Slot J.C."/>
            <person name="St John F."/>
            <person name="Stenlid J."/>
            <person name="Sun H."/>
            <person name="Sun S."/>
            <person name="Syed K."/>
            <person name="Tsang A."/>
            <person name="Wiebenga A."/>
            <person name="Young D."/>
            <person name="Pisabarro A."/>
            <person name="Eastwood D.C."/>
            <person name="Martin F."/>
            <person name="Cullen D."/>
            <person name="Grigoriev I.V."/>
            <person name="Hibbett D.S."/>
        </authorList>
    </citation>
    <scope>NUCLEOTIDE SEQUENCE [LARGE SCALE GENOMIC DNA]</scope>
    <source>
        <strain evidence="1 2">DJM-731 SS1</strain>
    </source>
</reference>
<dbReference type="RefSeq" id="XP_040631387.1">
    <property type="nucleotide sequence ID" value="XM_040771040.1"/>
</dbReference>
<dbReference type="AlphaFoldDB" id="M5GFW2"/>
<protein>
    <submittedName>
        <fullName evidence="1">Uncharacterized protein</fullName>
    </submittedName>
</protein>
<evidence type="ECO:0000313" key="2">
    <source>
        <dbReference type="Proteomes" id="UP000030653"/>
    </source>
</evidence>
<evidence type="ECO:0000313" key="1">
    <source>
        <dbReference type="EMBL" id="EJU04493.1"/>
    </source>
</evidence>
<dbReference type="EMBL" id="JH795858">
    <property type="protein sequence ID" value="EJU04493.1"/>
    <property type="molecule type" value="Genomic_DNA"/>
</dbReference>
<dbReference type="Proteomes" id="UP000030653">
    <property type="component" value="Unassembled WGS sequence"/>
</dbReference>
<dbReference type="GeneID" id="63686102"/>
<name>M5GFW2_DACPD</name>
<dbReference type="HOGENOM" id="CLU_031807_0_0_1"/>
<keyword evidence="2" id="KW-1185">Reference proteome</keyword>
<dbReference type="STRING" id="1858805.M5GFW2"/>
<gene>
    <name evidence="1" type="ORF">DACRYDRAFT_14545</name>
</gene>
<sequence length="476" mass="53142">MEALSRGRNHMLSTSCIEEMVTASLASDSSPVILQLLECSEELNADSEVFDLPYFILTLLDGTSFVTKVVLHTTVVPRLHNQEIEVYDMITLTSYERLMGPRNCWISIPLAFPHWSNIVSDWQAYHHSLGYATALYEFHYVWPQVPQSAPPPLTMQVTMIGRGVVPPDLITPMLPVVPPPPVPVPTQVDHLLLIDASLDCIALCYYAWHPTHVPGIMAQPAPLPVVPPALGTALFIGPIQTCSLNVTIRITRLWSKDKGTIDILYHDLTGEINLVVCCAVHAKFADVEVGKVYTIFNLNAIAAVQEYCHLFHRSQLNFHQQQSDITEVPDNGTILEYHFNICQIVQIPELPDKKCIDMPCIIANTSNIMHGKAPRHASYAHQKQGYAAGAWKDGKLALLKNVCINKHHGLSLKTVSDYMKIVWNPASILGYTSMVTWWDFAKEDPTVAPLECCLQCRRRSLSCNLPTDHSSLSSYN</sequence>